<dbReference type="AlphaFoldDB" id="A0A5N7MHH7"/>
<dbReference type="EMBL" id="VOSK01000046">
    <property type="protein sequence ID" value="MPR26343.1"/>
    <property type="molecule type" value="Genomic_DNA"/>
</dbReference>
<comment type="caution">
    <text evidence="1">The sequence shown here is derived from an EMBL/GenBank/DDBJ whole genome shotgun (WGS) entry which is preliminary data.</text>
</comment>
<organism evidence="1 2">
    <name type="scientific">Microvirga tunisiensis</name>
    <dbReference type="NCBI Taxonomy" id="2108360"/>
    <lineage>
        <taxon>Bacteria</taxon>
        <taxon>Pseudomonadati</taxon>
        <taxon>Pseudomonadota</taxon>
        <taxon>Alphaproteobacteria</taxon>
        <taxon>Hyphomicrobiales</taxon>
        <taxon>Methylobacteriaceae</taxon>
        <taxon>Microvirga</taxon>
    </lineage>
</organism>
<reference evidence="1 2" key="1">
    <citation type="journal article" date="2019" name="Syst. Appl. Microbiol.">
        <title>Microvirga tunisiensis sp. nov., a root nodule symbiotic bacterium isolated from Lupinus micranthus and L. luteus grown in Northern Tunisia.</title>
        <authorList>
            <person name="Msaddak A."/>
            <person name="Rejili M."/>
            <person name="Duran D."/>
            <person name="Mars M."/>
            <person name="Palacios J.M."/>
            <person name="Ruiz-Argueso T."/>
            <person name="Rey L."/>
            <person name="Imperial J."/>
        </authorList>
    </citation>
    <scope>NUCLEOTIDE SEQUENCE [LARGE SCALE GENOMIC DNA]</scope>
    <source>
        <strain evidence="1 2">Lmie10</strain>
    </source>
</reference>
<gene>
    <name evidence="1" type="ORF">FS320_14180</name>
</gene>
<name>A0A5N7MHH7_9HYPH</name>
<proteinExistence type="predicted"/>
<evidence type="ECO:0000313" key="2">
    <source>
        <dbReference type="Proteomes" id="UP000403266"/>
    </source>
</evidence>
<sequence>MAIKFGQAVKVIAWLRNKLPNSSWALLKSYDDYQRQLSDTQKYLKMLADRGIDPQYEAARMYARLEDDLVKAVEPFYHRLRGW</sequence>
<protein>
    <submittedName>
        <fullName evidence="1">Uncharacterized protein</fullName>
    </submittedName>
</protein>
<dbReference type="Proteomes" id="UP000403266">
    <property type="component" value="Unassembled WGS sequence"/>
</dbReference>
<dbReference type="RefSeq" id="WP_152712517.1">
    <property type="nucleotide sequence ID" value="NZ_VOSJ01000043.1"/>
</dbReference>
<evidence type="ECO:0000313" key="1">
    <source>
        <dbReference type="EMBL" id="MPR26343.1"/>
    </source>
</evidence>
<keyword evidence="2" id="KW-1185">Reference proteome</keyword>
<accession>A0A5N7MHH7</accession>